<keyword evidence="2" id="KW-0808">Transferase</keyword>
<dbReference type="InterPro" id="IPR051531">
    <property type="entry name" value="N-acetyltransferase"/>
</dbReference>
<dbReference type="OrthoDB" id="4403558at2"/>
<keyword evidence="3" id="KW-1185">Reference proteome</keyword>
<dbReference type="SUPFAM" id="SSF55729">
    <property type="entry name" value="Acyl-CoA N-acyltransferases (Nat)"/>
    <property type="match status" value="1"/>
</dbReference>
<dbReference type="PANTHER" id="PTHR43792">
    <property type="entry name" value="GNAT FAMILY, PUTATIVE (AFU_ORTHOLOGUE AFUA_3G00765)-RELATED-RELATED"/>
    <property type="match status" value="1"/>
</dbReference>
<comment type="caution">
    <text evidence="2">The sequence shown here is derived from an EMBL/GenBank/DDBJ whole genome shotgun (WGS) entry which is preliminary data.</text>
</comment>
<dbReference type="Proteomes" id="UP000256727">
    <property type="component" value="Unassembled WGS sequence"/>
</dbReference>
<evidence type="ECO:0000259" key="1">
    <source>
        <dbReference type="PROSITE" id="PS51186"/>
    </source>
</evidence>
<evidence type="ECO:0000313" key="3">
    <source>
        <dbReference type="Proteomes" id="UP000256727"/>
    </source>
</evidence>
<dbReference type="InterPro" id="IPR000182">
    <property type="entry name" value="GNAT_dom"/>
</dbReference>
<dbReference type="RefSeq" id="WP_115930696.1">
    <property type="nucleotide sequence ID" value="NZ_QREH01000001.1"/>
</dbReference>
<dbReference type="EMBL" id="QREH01000001">
    <property type="protein sequence ID" value="REE02422.1"/>
    <property type="molecule type" value="Genomic_DNA"/>
</dbReference>
<evidence type="ECO:0000313" key="2">
    <source>
        <dbReference type="EMBL" id="REE02422.1"/>
    </source>
</evidence>
<dbReference type="InterPro" id="IPR016181">
    <property type="entry name" value="Acyl_CoA_acyltransferase"/>
</dbReference>
<accession>A0A3D9L8K0</accession>
<feature type="domain" description="N-acetyltransferase" evidence="1">
    <location>
        <begin position="14"/>
        <end position="170"/>
    </location>
</feature>
<dbReference type="PROSITE" id="PS51186">
    <property type="entry name" value="GNAT"/>
    <property type="match status" value="1"/>
</dbReference>
<dbReference type="GO" id="GO:0016747">
    <property type="term" value="F:acyltransferase activity, transferring groups other than amino-acyl groups"/>
    <property type="evidence" value="ECO:0007669"/>
    <property type="project" value="InterPro"/>
</dbReference>
<dbReference type="AlphaFoldDB" id="A0A3D9L8K0"/>
<sequence length="170" mass="18982">MNWPAIEPIESTRVDLDPLTVQHAPEMLPVLADPSIYEFTGGTPPTLEQLQRLYRVQTLGHSDDNTQWWLNWVVALHDSRRAVGYVQATVERRADELEANIAWVISPAFQGRGLATEATASMIGWLMATGVDRFVAYIHPDHAASAAIARKQGLHPTSVVEDGETRWQNE</sequence>
<gene>
    <name evidence="2" type="ORF">C8E99_0192</name>
</gene>
<organism evidence="2 3">
    <name type="scientific">Citricoccus muralis</name>
    <dbReference type="NCBI Taxonomy" id="169134"/>
    <lineage>
        <taxon>Bacteria</taxon>
        <taxon>Bacillati</taxon>
        <taxon>Actinomycetota</taxon>
        <taxon>Actinomycetes</taxon>
        <taxon>Micrococcales</taxon>
        <taxon>Micrococcaceae</taxon>
        <taxon>Citricoccus</taxon>
    </lineage>
</organism>
<proteinExistence type="predicted"/>
<name>A0A3D9L8K0_9MICC</name>
<dbReference type="PANTHER" id="PTHR43792:SF1">
    <property type="entry name" value="N-ACETYLTRANSFERASE DOMAIN-CONTAINING PROTEIN"/>
    <property type="match status" value="1"/>
</dbReference>
<dbReference type="CDD" id="cd04301">
    <property type="entry name" value="NAT_SF"/>
    <property type="match status" value="1"/>
</dbReference>
<dbReference type="Gene3D" id="3.40.630.30">
    <property type="match status" value="1"/>
</dbReference>
<dbReference type="Pfam" id="PF13302">
    <property type="entry name" value="Acetyltransf_3"/>
    <property type="match status" value="1"/>
</dbReference>
<protein>
    <submittedName>
        <fullName evidence="2">RimJ/RimL family protein N-acetyltransferase</fullName>
    </submittedName>
</protein>
<reference evidence="2 3" key="1">
    <citation type="submission" date="2018-07" db="EMBL/GenBank/DDBJ databases">
        <title>Sequencing the genomes of 1000 actinobacteria strains.</title>
        <authorList>
            <person name="Klenk H.-P."/>
        </authorList>
    </citation>
    <scope>NUCLEOTIDE SEQUENCE [LARGE SCALE GENOMIC DNA]</scope>
    <source>
        <strain evidence="2 3">DSM 14442</strain>
    </source>
</reference>